<keyword evidence="1" id="KW-0812">Transmembrane</keyword>
<feature type="transmembrane region" description="Helical" evidence="1">
    <location>
        <begin position="201"/>
        <end position="224"/>
    </location>
</feature>
<dbReference type="NCBIfam" id="NF033634">
    <property type="entry name" value="SLATT_1"/>
    <property type="match status" value="1"/>
</dbReference>
<dbReference type="InterPro" id="IPR041116">
    <property type="entry name" value="SLATT_3"/>
</dbReference>
<reference evidence="4 5" key="1">
    <citation type="journal article" date="2019" name="Int. J. Syst. Evol. Microbiol.">
        <title>The Global Catalogue of Microorganisms (GCM) 10K type strain sequencing project: providing services to taxonomists for standard genome sequencing and annotation.</title>
        <authorList>
            <consortium name="The Broad Institute Genomics Platform"/>
            <consortium name="The Broad Institute Genome Sequencing Center for Infectious Disease"/>
            <person name="Wu L."/>
            <person name="Ma J."/>
        </authorList>
    </citation>
    <scope>NUCLEOTIDE SEQUENCE [LARGE SCALE GENOMIC DNA]</scope>
    <source>
        <strain evidence="4 5">JCM 10425</strain>
    </source>
</reference>
<feature type="transmembrane region" description="Helical" evidence="1">
    <location>
        <begin position="230"/>
        <end position="247"/>
    </location>
</feature>
<dbReference type="Pfam" id="PF18184">
    <property type="entry name" value="SLATT_3"/>
    <property type="match status" value="1"/>
</dbReference>
<comment type="caution">
    <text evidence="4">The sequence shown here is derived from an EMBL/GenBank/DDBJ whole genome shotgun (WGS) entry which is preliminary data.</text>
</comment>
<keyword evidence="1" id="KW-0472">Membrane</keyword>
<dbReference type="Pfam" id="PF18181">
    <property type="entry name" value="SLATT_1"/>
    <property type="match status" value="1"/>
</dbReference>
<evidence type="ECO:0000313" key="5">
    <source>
        <dbReference type="Proteomes" id="UP001500967"/>
    </source>
</evidence>
<organism evidence="4 5">
    <name type="scientific">Cryptosporangium japonicum</name>
    <dbReference type="NCBI Taxonomy" id="80872"/>
    <lineage>
        <taxon>Bacteria</taxon>
        <taxon>Bacillati</taxon>
        <taxon>Actinomycetota</taxon>
        <taxon>Actinomycetes</taxon>
        <taxon>Cryptosporangiales</taxon>
        <taxon>Cryptosporangiaceae</taxon>
        <taxon>Cryptosporangium</taxon>
    </lineage>
</organism>
<protein>
    <submittedName>
        <fullName evidence="4">DUF4231 domain-containing protein</fullName>
    </submittedName>
</protein>
<evidence type="ECO:0000256" key="1">
    <source>
        <dbReference type="SAM" id="Phobius"/>
    </source>
</evidence>
<evidence type="ECO:0000259" key="2">
    <source>
        <dbReference type="Pfam" id="PF18181"/>
    </source>
</evidence>
<feature type="transmembrane region" description="Helical" evidence="1">
    <location>
        <begin position="68"/>
        <end position="89"/>
    </location>
</feature>
<dbReference type="EMBL" id="BAAAGX010000014">
    <property type="protein sequence ID" value="GAA0248973.1"/>
    <property type="molecule type" value="Genomic_DNA"/>
</dbReference>
<dbReference type="Proteomes" id="UP001500967">
    <property type="component" value="Unassembled WGS sequence"/>
</dbReference>
<dbReference type="InterPro" id="IPR040884">
    <property type="entry name" value="SLATT_1"/>
</dbReference>
<proteinExistence type="predicted"/>
<name>A0ABN0UFL1_9ACTN</name>
<keyword evidence="1" id="KW-1133">Transmembrane helix</keyword>
<feature type="transmembrane region" description="Helical" evidence="1">
    <location>
        <begin position="40"/>
        <end position="62"/>
    </location>
</feature>
<accession>A0ABN0UFL1</accession>
<dbReference type="NCBIfam" id="NF033610">
    <property type="entry name" value="SLATT_3"/>
    <property type="match status" value="1"/>
</dbReference>
<gene>
    <name evidence="4" type="ORF">GCM10009539_37800</name>
</gene>
<evidence type="ECO:0000313" key="4">
    <source>
        <dbReference type="EMBL" id="GAA0248973.1"/>
    </source>
</evidence>
<feature type="domain" description="SMODS and SLOG-associating 2TM effector" evidence="2">
    <location>
        <begin position="177"/>
        <end position="297"/>
    </location>
</feature>
<sequence length="306" mass="33670">MRGFVGPLPEGSEDWLTDDQLPGLFRAADRASMAGQRYTLWWNQLRLGGAVVAAVGGAFSFMAGRFDLWGFVGLAGFLAALVAELVMLAQRPEQEWYTGRAIAESAKTLAWKYAVRGAPFDDTLPDKDARLLLAERLREVTAKAQGRVTVPTGPHAFVTEAMLALREQDLPTRRAIYLRNRVDDQRAWYERKAEANRRRAVWWQLSLVAGEIAAILIAAGRAFGIWEADWSGIMAALVAAGAAWLVLKQHSSLATAYAVTTNELGLAAEQLSTASDDDWSQAVADAEEAISREHTMWLASRNDRGH</sequence>
<feature type="domain" description="SMODS and SLOG-associating 2TM effector" evidence="3">
    <location>
        <begin position="22"/>
        <end position="174"/>
    </location>
</feature>
<keyword evidence="5" id="KW-1185">Reference proteome</keyword>
<evidence type="ECO:0000259" key="3">
    <source>
        <dbReference type="Pfam" id="PF18184"/>
    </source>
</evidence>